<sequence length="115" mass="13199">MRRFLVFVSLLLIACSPSWEESPYEVYYIDGTKTLGYSLGEGGYIGRIDEPVNITANEKFISVYACPYKACGFYYIDKIKDHKFAEHDEFVFGPYTNEQFIRLVKKLGLPSISSE</sequence>
<name>A0A0F4QFI7_9GAMM</name>
<feature type="signal peptide" evidence="1">
    <location>
        <begin position="1"/>
        <end position="20"/>
    </location>
</feature>
<evidence type="ECO:0000313" key="3">
    <source>
        <dbReference type="Proteomes" id="UP000033452"/>
    </source>
</evidence>
<dbReference type="EMBL" id="JXYA01000056">
    <property type="protein sequence ID" value="KJZ06064.1"/>
    <property type="molecule type" value="Genomic_DNA"/>
</dbReference>
<dbReference type="AlphaFoldDB" id="A0A0F4QFI7"/>
<dbReference type="Proteomes" id="UP000033452">
    <property type="component" value="Unassembled WGS sequence"/>
</dbReference>
<dbReference type="PATRIC" id="fig|43658.5.peg.4292"/>
<keyword evidence="1" id="KW-0732">Signal</keyword>
<gene>
    <name evidence="2" type="ORF">TW77_20315</name>
</gene>
<organism evidence="2 3">
    <name type="scientific">Pseudoalteromonas rubra</name>
    <dbReference type="NCBI Taxonomy" id="43658"/>
    <lineage>
        <taxon>Bacteria</taxon>
        <taxon>Pseudomonadati</taxon>
        <taxon>Pseudomonadota</taxon>
        <taxon>Gammaproteobacteria</taxon>
        <taxon>Alteromonadales</taxon>
        <taxon>Pseudoalteromonadaceae</taxon>
        <taxon>Pseudoalteromonas</taxon>
    </lineage>
</organism>
<proteinExistence type="predicted"/>
<dbReference type="RefSeq" id="WP_046006802.1">
    <property type="nucleotide sequence ID" value="NZ_JXYA01000056.1"/>
</dbReference>
<protein>
    <submittedName>
        <fullName evidence="2">Uncharacterized protein</fullName>
    </submittedName>
</protein>
<accession>A0A0F4QFI7</accession>
<keyword evidence="3" id="KW-1185">Reference proteome</keyword>
<feature type="chain" id="PRO_5002475506" evidence="1">
    <location>
        <begin position="21"/>
        <end position="115"/>
    </location>
</feature>
<reference evidence="2 3" key="1">
    <citation type="journal article" date="2015" name="BMC Genomics">
        <title>Genome mining reveals unlocked bioactive potential of marine Gram-negative bacteria.</title>
        <authorList>
            <person name="Machado H."/>
            <person name="Sonnenschein E.C."/>
            <person name="Melchiorsen J."/>
            <person name="Gram L."/>
        </authorList>
    </citation>
    <scope>NUCLEOTIDE SEQUENCE [LARGE SCALE GENOMIC DNA]</scope>
    <source>
        <strain evidence="2 3">S2471</strain>
    </source>
</reference>
<dbReference type="OrthoDB" id="6401347at2"/>
<evidence type="ECO:0000313" key="2">
    <source>
        <dbReference type="EMBL" id="KJZ06064.1"/>
    </source>
</evidence>
<comment type="caution">
    <text evidence="2">The sequence shown here is derived from an EMBL/GenBank/DDBJ whole genome shotgun (WGS) entry which is preliminary data.</text>
</comment>
<evidence type="ECO:0000256" key="1">
    <source>
        <dbReference type="SAM" id="SignalP"/>
    </source>
</evidence>
<dbReference type="PROSITE" id="PS51257">
    <property type="entry name" value="PROKAR_LIPOPROTEIN"/>
    <property type="match status" value="1"/>
</dbReference>